<dbReference type="GO" id="GO:0005851">
    <property type="term" value="C:eukaryotic translation initiation factor 2B complex"/>
    <property type="evidence" value="ECO:0000318"/>
    <property type="project" value="GO_Central"/>
</dbReference>
<keyword evidence="4 11" id="KW-0396">Initiation factor</keyword>
<dbReference type="InterPro" id="IPR042529">
    <property type="entry name" value="IF_2B-like_C"/>
</dbReference>
<evidence type="ECO:0000256" key="9">
    <source>
        <dbReference type="RuleBase" id="RU003814"/>
    </source>
</evidence>
<dbReference type="PANTHER" id="PTHR45860:SF1">
    <property type="entry name" value="TRANSLATION INITIATION FACTOR EIF-2B SUBUNIT ALPHA"/>
    <property type="match status" value="1"/>
</dbReference>
<dbReference type="Pfam" id="PF01008">
    <property type="entry name" value="IF-2B"/>
    <property type="match status" value="1"/>
</dbReference>
<dbReference type="GO" id="GO:0006413">
    <property type="term" value="P:translational initiation"/>
    <property type="evidence" value="ECO:0000318"/>
    <property type="project" value="GO_Central"/>
</dbReference>
<dbReference type="SUPFAM" id="SSF100950">
    <property type="entry name" value="NagB/RpiA/CoA transferase-like"/>
    <property type="match status" value="1"/>
</dbReference>
<dbReference type="InterPro" id="IPR000649">
    <property type="entry name" value="IF-2B-related"/>
</dbReference>
<feature type="compositionally biased region" description="Basic and acidic residues" evidence="10">
    <location>
        <begin position="26"/>
        <end position="40"/>
    </location>
</feature>
<evidence type="ECO:0000313" key="11">
    <source>
        <dbReference type="EMBL" id="GAQ87864.1"/>
    </source>
</evidence>
<accession>A0A1Y1IA72</accession>
<dbReference type="STRING" id="105231.A0A1Y1IA72"/>
<dbReference type="GO" id="GO:0003743">
    <property type="term" value="F:translation initiation factor activity"/>
    <property type="evidence" value="ECO:0007669"/>
    <property type="project" value="UniProtKB-KW"/>
</dbReference>
<sequence length="351" mass="38555">MAVRWQAQGQPAVTDEWLSQAANSRHPPEERPSVRAHRLTGDLRDTRETANMSVVEDFDYWRGKPDLAVAVAAIKALTAVIKRSKATTMMGLEIELKRASEELKEREKSSISLAAGCELFLRFVTRTSALEHEDINAGKERLIERGEQFSEISIKARQTISKVGADFVRDGCTILTHGVSRVVVSLLKLAASQGKHFSVICPEGRPDGKGIQTARELTAVGIPVTLILDTGVAYVMERVDMVLCGAEGVVESGGIINNLGTYQIAVVARAFNKPVYVAAESYKFARLYPLDQRDLPYDPKPVTFAEPLPPNMKVDNPSRDYTPPSCLTLLFTDLGVLTPSAVSDELIQLYL</sequence>
<feature type="region of interest" description="Disordered" evidence="10">
    <location>
        <begin position="1"/>
        <end position="40"/>
    </location>
</feature>
<dbReference type="Proteomes" id="UP000054558">
    <property type="component" value="Unassembled WGS sequence"/>
</dbReference>
<evidence type="ECO:0000256" key="7">
    <source>
        <dbReference type="ARBA" id="ARBA00044236"/>
    </source>
</evidence>
<keyword evidence="5" id="KW-0648">Protein biosynthesis</keyword>
<evidence type="ECO:0000313" key="12">
    <source>
        <dbReference type="Proteomes" id="UP000054558"/>
    </source>
</evidence>
<evidence type="ECO:0000256" key="1">
    <source>
        <dbReference type="ARBA" id="ARBA00004514"/>
    </source>
</evidence>
<protein>
    <recommendedName>
        <fullName evidence="6">Translation initiation factor eIF2B subunit alpha</fullName>
    </recommendedName>
    <alternativeName>
        <fullName evidence="7">eIF2B GDP-GTP exchange factor subunit alpha</fullName>
    </alternativeName>
</protein>
<comment type="similarity">
    <text evidence="2 9">Belongs to the eIF-2B alpha/beta/delta subunits family.</text>
</comment>
<evidence type="ECO:0000256" key="2">
    <source>
        <dbReference type="ARBA" id="ARBA00007251"/>
    </source>
</evidence>
<dbReference type="InterPro" id="IPR037171">
    <property type="entry name" value="NagB/RpiA_transferase-like"/>
</dbReference>
<keyword evidence="3" id="KW-0963">Cytoplasm</keyword>
<dbReference type="GO" id="GO:0005829">
    <property type="term" value="C:cytosol"/>
    <property type="evidence" value="ECO:0007669"/>
    <property type="project" value="UniProtKB-SubCell"/>
</dbReference>
<organism evidence="11 12">
    <name type="scientific">Klebsormidium nitens</name>
    <name type="common">Green alga</name>
    <name type="synonym">Ulothrix nitens</name>
    <dbReference type="NCBI Taxonomy" id="105231"/>
    <lineage>
        <taxon>Eukaryota</taxon>
        <taxon>Viridiplantae</taxon>
        <taxon>Streptophyta</taxon>
        <taxon>Klebsormidiophyceae</taxon>
        <taxon>Klebsormidiales</taxon>
        <taxon>Klebsormidiaceae</taxon>
        <taxon>Klebsormidium</taxon>
    </lineage>
</organism>
<name>A0A1Y1IA72_KLENI</name>
<evidence type="ECO:0000256" key="10">
    <source>
        <dbReference type="SAM" id="MobiDB-lite"/>
    </source>
</evidence>
<dbReference type="EMBL" id="DF237332">
    <property type="protein sequence ID" value="GAQ87864.1"/>
    <property type="molecule type" value="Genomic_DNA"/>
</dbReference>
<dbReference type="Gene3D" id="3.40.50.10470">
    <property type="entry name" value="Translation initiation factor eif-2b, domain 2"/>
    <property type="match status" value="1"/>
</dbReference>
<dbReference type="Gene3D" id="1.20.120.1070">
    <property type="entry name" value="Translation initiation factor eIF-2B, N-terminal domain"/>
    <property type="match status" value="1"/>
</dbReference>
<dbReference type="FunFam" id="1.20.120.1070:FF:000003">
    <property type="entry name" value="Translation initiation factor eIF-2B subunit alpha"/>
    <property type="match status" value="1"/>
</dbReference>
<evidence type="ECO:0000256" key="5">
    <source>
        <dbReference type="ARBA" id="ARBA00022917"/>
    </source>
</evidence>
<comment type="subcellular location">
    <subcellularLocation>
        <location evidence="1">Cytoplasm</location>
        <location evidence="1">Cytosol</location>
    </subcellularLocation>
</comment>
<gene>
    <name evidence="11" type="ORF">KFL_003830130</name>
</gene>
<reference evidence="11 12" key="1">
    <citation type="journal article" date="2014" name="Nat. Commun.">
        <title>Klebsormidium flaccidum genome reveals primary factors for plant terrestrial adaptation.</title>
        <authorList>
            <person name="Hori K."/>
            <person name="Maruyama F."/>
            <person name="Fujisawa T."/>
            <person name="Togashi T."/>
            <person name="Yamamoto N."/>
            <person name="Seo M."/>
            <person name="Sato S."/>
            <person name="Yamada T."/>
            <person name="Mori H."/>
            <person name="Tajima N."/>
            <person name="Moriyama T."/>
            <person name="Ikeuchi M."/>
            <person name="Watanabe M."/>
            <person name="Wada H."/>
            <person name="Kobayashi K."/>
            <person name="Saito M."/>
            <person name="Masuda T."/>
            <person name="Sasaki-Sekimoto Y."/>
            <person name="Mashiguchi K."/>
            <person name="Awai K."/>
            <person name="Shimojima M."/>
            <person name="Masuda S."/>
            <person name="Iwai M."/>
            <person name="Nobusawa T."/>
            <person name="Narise T."/>
            <person name="Kondo S."/>
            <person name="Saito H."/>
            <person name="Sato R."/>
            <person name="Murakawa M."/>
            <person name="Ihara Y."/>
            <person name="Oshima-Yamada Y."/>
            <person name="Ohtaka K."/>
            <person name="Satoh M."/>
            <person name="Sonobe K."/>
            <person name="Ishii M."/>
            <person name="Ohtani R."/>
            <person name="Kanamori-Sato M."/>
            <person name="Honoki R."/>
            <person name="Miyazaki D."/>
            <person name="Mochizuki H."/>
            <person name="Umetsu J."/>
            <person name="Higashi K."/>
            <person name="Shibata D."/>
            <person name="Kamiya Y."/>
            <person name="Sato N."/>
            <person name="Nakamura Y."/>
            <person name="Tabata S."/>
            <person name="Ida S."/>
            <person name="Kurokawa K."/>
            <person name="Ohta H."/>
        </authorList>
    </citation>
    <scope>NUCLEOTIDE SEQUENCE [LARGE SCALE GENOMIC DNA]</scope>
    <source>
        <strain evidence="11 12">NIES-2285</strain>
    </source>
</reference>
<keyword evidence="12" id="KW-1185">Reference proteome</keyword>
<dbReference type="OMA" id="GDWESCK"/>
<dbReference type="OrthoDB" id="10249309at2759"/>
<dbReference type="InterPro" id="IPR051501">
    <property type="entry name" value="eIF2B_alpha/beta/delta"/>
</dbReference>
<dbReference type="InterPro" id="IPR042528">
    <property type="entry name" value="elF-2B_alpha_N"/>
</dbReference>
<comment type="subunit">
    <text evidence="8">Component of the translation initiation factor 2B (eIF2B) complex which is a heterodecamer of two sets of five different subunits: alpha, beta, gamma, delta and epsilon. Subunits alpha, beta and delta comprise a regulatory subcomplex and subunits epsilon and gamma comprise a catalytic subcomplex. Within the complex, the hexameric regulatory complex resides at the center, with the two heterodimeric catalytic subcomplexes bound on opposite sides.</text>
</comment>
<evidence type="ECO:0000256" key="8">
    <source>
        <dbReference type="ARBA" id="ARBA00046432"/>
    </source>
</evidence>
<evidence type="ECO:0000256" key="4">
    <source>
        <dbReference type="ARBA" id="ARBA00022540"/>
    </source>
</evidence>
<evidence type="ECO:0000256" key="6">
    <source>
        <dbReference type="ARBA" id="ARBA00044208"/>
    </source>
</evidence>
<evidence type="ECO:0000256" key="3">
    <source>
        <dbReference type="ARBA" id="ARBA00022490"/>
    </source>
</evidence>
<proteinExistence type="inferred from homology"/>
<dbReference type="AlphaFoldDB" id="A0A1Y1IA72"/>
<dbReference type="PANTHER" id="PTHR45860">
    <property type="entry name" value="TRANSLATION INITIATION FACTOR EIF-2B SUBUNIT ALPHA"/>
    <property type="match status" value="1"/>
</dbReference>